<reference evidence="1 2" key="1">
    <citation type="journal article" date="2021" name="Elife">
        <title>Chloroplast acquisition without the gene transfer in kleptoplastic sea slugs, Plakobranchus ocellatus.</title>
        <authorList>
            <person name="Maeda T."/>
            <person name="Takahashi S."/>
            <person name="Yoshida T."/>
            <person name="Shimamura S."/>
            <person name="Takaki Y."/>
            <person name="Nagai Y."/>
            <person name="Toyoda A."/>
            <person name="Suzuki Y."/>
            <person name="Arimoto A."/>
            <person name="Ishii H."/>
            <person name="Satoh N."/>
            <person name="Nishiyama T."/>
            <person name="Hasebe M."/>
            <person name="Maruyama T."/>
            <person name="Minagawa J."/>
            <person name="Obokata J."/>
            <person name="Shigenobu S."/>
        </authorList>
    </citation>
    <scope>NUCLEOTIDE SEQUENCE [LARGE SCALE GENOMIC DNA]</scope>
</reference>
<evidence type="ECO:0000313" key="1">
    <source>
        <dbReference type="EMBL" id="GFN96668.1"/>
    </source>
</evidence>
<name>A0AAV3ZS21_9GAST</name>
<keyword evidence="2" id="KW-1185">Reference proteome</keyword>
<accession>A0AAV3ZS21</accession>
<organism evidence="1 2">
    <name type="scientific">Plakobranchus ocellatus</name>
    <dbReference type="NCBI Taxonomy" id="259542"/>
    <lineage>
        <taxon>Eukaryota</taxon>
        <taxon>Metazoa</taxon>
        <taxon>Spiralia</taxon>
        <taxon>Lophotrochozoa</taxon>
        <taxon>Mollusca</taxon>
        <taxon>Gastropoda</taxon>
        <taxon>Heterobranchia</taxon>
        <taxon>Euthyneura</taxon>
        <taxon>Panpulmonata</taxon>
        <taxon>Sacoglossa</taxon>
        <taxon>Placobranchoidea</taxon>
        <taxon>Plakobranchidae</taxon>
        <taxon>Plakobranchus</taxon>
    </lineage>
</organism>
<dbReference type="AlphaFoldDB" id="A0AAV3ZS21"/>
<dbReference type="Proteomes" id="UP000735302">
    <property type="component" value="Unassembled WGS sequence"/>
</dbReference>
<gene>
    <name evidence="1" type="ORF">PoB_002317400</name>
</gene>
<dbReference type="EMBL" id="BLXT01002699">
    <property type="protein sequence ID" value="GFN96668.1"/>
    <property type="molecule type" value="Genomic_DNA"/>
</dbReference>
<protein>
    <submittedName>
        <fullName evidence="1">Uncharacterized protein</fullName>
    </submittedName>
</protein>
<sequence>MYIECFNKASYGSAPTSASTVDAPAIVSSYRWACPDDQSRVTLQLCRILKSAISKLSSNVQIENYNLFSPSNVSLHGGLEYLAITGKMIDRE</sequence>
<evidence type="ECO:0000313" key="2">
    <source>
        <dbReference type="Proteomes" id="UP000735302"/>
    </source>
</evidence>
<proteinExistence type="predicted"/>
<comment type="caution">
    <text evidence="1">The sequence shown here is derived from an EMBL/GenBank/DDBJ whole genome shotgun (WGS) entry which is preliminary data.</text>
</comment>